<dbReference type="PROSITE" id="PS51257">
    <property type="entry name" value="PROKAR_LIPOPROTEIN"/>
    <property type="match status" value="1"/>
</dbReference>
<dbReference type="EMBL" id="CP145316">
    <property type="protein sequence ID" value="XAM18237.1"/>
    <property type="molecule type" value="Genomic_DNA"/>
</dbReference>
<evidence type="ECO:0000259" key="1">
    <source>
        <dbReference type="Pfam" id="PF03724"/>
    </source>
</evidence>
<dbReference type="InterPro" id="IPR005184">
    <property type="entry name" value="DUF306_Meta_HslJ"/>
</dbReference>
<feature type="domain" description="DUF306" evidence="1">
    <location>
        <begin position="59"/>
        <end position="142"/>
    </location>
</feature>
<dbReference type="PANTHER" id="PTHR35535:SF1">
    <property type="entry name" value="HEAT SHOCK PROTEIN HSLJ"/>
    <property type="match status" value="1"/>
</dbReference>
<protein>
    <submittedName>
        <fullName evidence="2">META domain-containing protein</fullName>
    </submittedName>
</protein>
<dbReference type="InterPro" id="IPR038670">
    <property type="entry name" value="HslJ-like_sf"/>
</dbReference>
<reference evidence="2 3" key="1">
    <citation type="submission" date="2024-02" db="EMBL/GenBank/DDBJ databases">
        <title>Genome and pathogenicity analysis of Helicobacter mastomyrinus isolated from mice.</title>
        <authorList>
            <person name="Zhu L."/>
        </authorList>
    </citation>
    <scope>NUCLEOTIDE SEQUENCE [LARGE SCALE GENOMIC DNA]</scope>
    <source>
        <strain evidence="2 3">Hm-17</strain>
    </source>
</reference>
<dbReference type="RefSeq" id="WP_295699283.1">
    <property type="nucleotide sequence ID" value="NZ_CP145316.1"/>
</dbReference>
<gene>
    <name evidence="2" type="ORF">V3I05_00635</name>
</gene>
<name>A0ABZ3F6S2_9HELI</name>
<dbReference type="PANTHER" id="PTHR35535">
    <property type="entry name" value="HEAT SHOCK PROTEIN HSLJ"/>
    <property type="match status" value="1"/>
</dbReference>
<sequence length="151" mass="17548">MKYVFKITICAMTALIVMSGCFVDLVRQENKEALLESSKQWYVYKILYQNGREFTPIWEQAKSSMSFDVDENRIFGVSVCNNYFATFALSGKKLKVSNSGSSRRICFPHESAEYEYYFLKALEGDFIVRKKGNQMQLEGKEATYYLKLIED</sequence>
<proteinExistence type="predicted"/>
<dbReference type="Proteomes" id="UP001434737">
    <property type="component" value="Chromosome"/>
</dbReference>
<dbReference type="InterPro" id="IPR053147">
    <property type="entry name" value="Hsp_HslJ-like"/>
</dbReference>
<dbReference type="Pfam" id="PF03724">
    <property type="entry name" value="META"/>
    <property type="match status" value="1"/>
</dbReference>
<organism evidence="2 3">
    <name type="scientific">Helicobacter mastomyrinus</name>
    <dbReference type="NCBI Taxonomy" id="287948"/>
    <lineage>
        <taxon>Bacteria</taxon>
        <taxon>Pseudomonadati</taxon>
        <taxon>Campylobacterota</taxon>
        <taxon>Epsilonproteobacteria</taxon>
        <taxon>Campylobacterales</taxon>
        <taxon>Helicobacteraceae</taxon>
        <taxon>Helicobacter</taxon>
    </lineage>
</organism>
<evidence type="ECO:0000313" key="3">
    <source>
        <dbReference type="Proteomes" id="UP001434737"/>
    </source>
</evidence>
<accession>A0ABZ3F6S2</accession>
<evidence type="ECO:0000313" key="2">
    <source>
        <dbReference type="EMBL" id="XAM18237.1"/>
    </source>
</evidence>
<keyword evidence="3" id="KW-1185">Reference proteome</keyword>
<dbReference type="Gene3D" id="2.40.128.270">
    <property type="match status" value="1"/>
</dbReference>